<dbReference type="AlphaFoldDB" id="A0A182TZN1"/>
<name>A0A182TZN1_9DIPT</name>
<evidence type="ECO:0000313" key="2">
    <source>
        <dbReference type="EnsemblMetazoa" id="AMEC011255-PA"/>
    </source>
</evidence>
<evidence type="ECO:0000256" key="1">
    <source>
        <dbReference type="SAM" id="MobiDB-lite"/>
    </source>
</evidence>
<reference evidence="2" key="2">
    <citation type="submission" date="2020-05" db="UniProtKB">
        <authorList>
            <consortium name="EnsemblMetazoa"/>
        </authorList>
    </citation>
    <scope>IDENTIFICATION</scope>
    <source>
        <strain evidence="2">CM1001059</strain>
    </source>
</reference>
<feature type="region of interest" description="Disordered" evidence="1">
    <location>
        <begin position="15"/>
        <end position="62"/>
    </location>
</feature>
<organism evidence="2 3">
    <name type="scientific">Anopheles melas</name>
    <dbReference type="NCBI Taxonomy" id="34690"/>
    <lineage>
        <taxon>Eukaryota</taxon>
        <taxon>Metazoa</taxon>
        <taxon>Ecdysozoa</taxon>
        <taxon>Arthropoda</taxon>
        <taxon>Hexapoda</taxon>
        <taxon>Insecta</taxon>
        <taxon>Pterygota</taxon>
        <taxon>Neoptera</taxon>
        <taxon>Endopterygota</taxon>
        <taxon>Diptera</taxon>
        <taxon>Nematocera</taxon>
        <taxon>Culicoidea</taxon>
        <taxon>Culicidae</taxon>
        <taxon>Anophelinae</taxon>
        <taxon>Anopheles</taxon>
    </lineage>
</organism>
<dbReference type="VEuPathDB" id="VectorBase:AMEC011255"/>
<dbReference type="Proteomes" id="UP000075902">
    <property type="component" value="Unassembled WGS sequence"/>
</dbReference>
<reference evidence="3" key="1">
    <citation type="submission" date="2014-01" db="EMBL/GenBank/DDBJ databases">
        <title>The Genome Sequence of Anopheles melas CM1001059_A (V2).</title>
        <authorList>
            <consortium name="The Broad Institute Genomics Platform"/>
            <person name="Neafsey D.E."/>
            <person name="Besansky N."/>
            <person name="Howell P."/>
            <person name="Walton C."/>
            <person name="Young S.K."/>
            <person name="Zeng Q."/>
            <person name="Gargeya S."/>
            <person name="Fitzgerald M."/>
            <person name="Haas B."/>
            <person name="Abouelleil A."/>
            <person name="Allen A.W."/>
            <person name="Alvarado L."/>
            <person name="Arachchi H.M."/>
            <person name="Berlin A.M."/>
            <person name="Chapman S.B."/>
            <person name="Gainer-Dewar J."/>
            <person name="Goldberg J."/>
            <person name="Griggs A."/>
            <person name="Gujja S."/>
            <person name="Hansen M."/>
            <person name="Howarth C."/>
            <person name="Imamovic A."/>
            <person name="Ireland A."/>
            <person name="Larimer J."/>
            <person name="McCowan C."/>
            <person name="Murphy C."/>
            <person name="Pearson M."/>
            <person name="Poon T.W."/>
            <person name="Priest M."/>
            <person name="Roberts A."/>
            <person name="Saif S."/>
            <person name="Shea T."/>
            <person name="Sisk P."/>
            <person name="Sykes S."/>
            <person name="Wortman J."/>
            <person name="Nusbaum C."/>
            <person name="Birren B."/>
        </authorList>
    </citation>
    <scope>NUCLEOTIDE SEQUENCE [LARGE SCALE GENOMIC DNA]</scope>
    <source>
        <strain evidence="3">CM1001059</strain>
    </source>
</reference>
<feature type="compositionally biased region" description="Basic and acidic residues" evidence="1">
    <location>
        <begin position="17"/>
        <end position="27"/>
    </location>
</feature>
<dbReference type="STRING" id="34690.A0A182TZN1"/>
<protein>
    <submittedName>
        <fullName evidence="2">Uncharacterized protein</fullName>
    </submittedName>
</protein>
<proteinExistence type="predicted"/>
<dbReference type="EnsemblMetazoa" id="AMEC011255-RA">
    <property type="protein sequence ID" value="AMEC011255-PA"/>
    <property type="gene ID" value="AMEC011255"/>
</dbReference>
<accession>A0A182TZN1</accession>
<keyword evidence="3" id="KW-1185">Reference proteome</keyword>
<sequence length="103" mass="11189">MPRLRNLCTQRITMADTPEKVPLEEKQQQPPANPLYPTFGQEAANPLLPQTNPQGYPMAPMATGPPAPPGYMPVPQMAGMPIMTQPGVMQMQPVLGQQQVIAV</sequence>
<evidence type="ECO:0000313" key="3">
    <source>
        <dbReference type="Proteomes" id="UP000075902"/>
    </source>
</evidence>